<accession>A0A173SZ53</accession>
<evidence type="ECO:0000313" key="4">
    <source>
        <dbReference type="EMBL" id="WMD17360.1"/>
    </source>
</evidence>
<dbReference type="Gene3D" id="2.60.40.10">
    <property type="entry name" value="Immunoglobulins"/>
    <property type="match status" value="2"/>
</dbReference>
<dbReference type="InterPro" id="IPR013783">
    <property type="entry name" value="Ig-like_fold"/>
</dbReference>
<gene>
    <name evidence="3" type="ORF">ERS852571_01584</name>
    <name evidence="4" type="ORF">RBI15_04515</name>
</gene>
<proteinExistence type="predicted"/>
<evidence type="ECO:0000256" key="1">
    <source>
        <dbReference type="SAM" id="SignalP"/>
    </source>
</evidence>
<evidence type="ECO:0000259" key="2">
    <source>
        <dbReference type="PROSITE" id="PS50853"/>
    </source>
</evidence>
<organism evidence="3 5">
    <name type="scientific">Anaerostipes hadrus</name>
    <dbReference type="NCBI Taxonomy" id="649756"/>
    <lineage>
        <taxon>Bacteria</taxon>
        <taxon>Bacillati</taxon>
        <taxon>Bacillota</taxon>
        <taxon>Clostridia</taxon>
        <taxon>Lachnospirales</taxon>
        <taxon>Lachnospiraceae</taxon>
        <taxon>Anaerostipes</taxon>
    </lineage>
</organism>
<feature type="signal peptide" evidence="1">
    <location>
        <begin position="1"/>
        <end position="24"/>
    </location>
</feature>
<feature type="chain" id="PRO_5008011951" evidence="1">
    <location>
        <begin position="25"/>
        <end position="503"/>
    </location>
</feature>
<dbReference type="CDD" id="cd00063">
    <property type="entry name" value="FN3"/>
    <property type="match status" value="1"/>
</dbReference>
<dbReference type="InterPro" id="IPR036116">
    <property type="entry name" value="FN3_sf"/>
</dbReference>
<protein>
    <submittedName>
        <fullName evidence="3">Fibronectin type III domain</fullName>
    </submittedName>
</protein>
<dbReference type="SUPFAM" id="SSF49265">
    <property type="entry name" value="Fibronectin type III"/>
    <property type="match status" value="1"/>
</dbReference>
<keyword evidence="1" id="KW-0732">Signal</keyword>
<dbReference type="EMBL" id="CP132968">
    <property type="protein sequence ID" value="WMD17360.1"/>
    <property type="molecule type" value="Genomic_DNA"/>
</dbReference>
<feature type="domain" description="Fibronectin type-III" evidence="2">
    <location>
        <begin position="308"/>
        <end position="410"/>
    </location>
</feature>
<dbReference type="InterPro" id="IPR003961">
    <property type="entry name" value="FN3_dom"/>
</dbReference>
<dbReference type="GeneID" id="92740641"/>
<reference evidence="4" key="2">
    <citation type="submission" date="2023-08" db="EMBL/GenBank/DDBJ databases">
        <title>Complete Genome Sequences of butyrate producing Anaerostipes hadrus strains BA1 and GIF7 isolated from the terminal ileum of a healthy lean male.</title>
        <authorList>
            <person name="Low A."/>
            <person name="Sheludchenko M."/>
            <person name="Cheng H.E."/>
            <person name="Koh X.Q."/>
            <person name="Lee J."/>
        </authorList>
    </citation>
    <scope>NUCLEOTIDE SEQUENCE</scope>
    <source>
        <strain evidence="4">BA1</strain>
    </source>
</reference>
<name>A0A173SZ53_ANAHA</name>
<dbReference type="Proteomes" id="UP001243496">
    <property type="component" value="Chromosome"/>
</dbReference>
<dbReference type="PROSITE" id="PS50853">
    <property type="entry name" value="FN3"/>
    <property type="match status" value="1"/>
</dbReference>
<sequence length="503" mass="57398">MRIGKNILLFVFILIISLNVTVYAQENGEKTENPVKVTQEAENDKDVLFTNSKGETVYTLSATTRDREGAIMMPKDRILCLTSETVDLSDIEVLIDDSNEQAKKDLEVELISASKNTAKICVNFSNRYVSTDLNWDGKILVKKGNDVIREIAIAYMTPYIRDVHDTGFQTLSSWSGTWGVLDGEQYRSSGVVDVYQDNAQISFTYQSQGNQGVKAFHLDHNGNYTFSDGSYDIKAQNQSPKAYNTVNISLKPSYIKQLKEELINDLYKYSLDTKQCVFDDLMIEYEDGCIIGEVTDFVRLGHQATIKPLDRMTLKANIKSTSKILLQWKKLDRVSGYAIYRYDSGKQQYKKIKTVSTQETSYTDSKLKSGKTYCYKIVPYRSITYTDAGNLCKVVNGSSSNIAKCITKPGKPVIKAKRSGRRIKVKIKKVSRASGYKVYLRKGKKGQYKVVKTYKGNRTRTYKSRKLKRKKTYYVKVRAYKTYQSKKYFGKYSKAKKVKIPKK</sequence>
<dbReference type="AlphaFoldDB" id="A0A173SZ53"/>
<dbReference type="EMBL" id="CYXY01000008">
    <property type="protein sequence ID" value="CUM95029.1"/>
    <property type="molecule type" value="Genomic_DNA"/>
</dbReference>
<evidence type="ECO:0000313" key="5">
    <source>
        <dbReference type="Proteomes" id="UP000095553"/>
    </source>
</evidence>
<dbReference type="Proteomes" id="UP000095553">
    <property type="component" value="Unassembled WGS sequence"/>
</dbReference>
<evidence type="ECO:0000313" key="3">
    <source>
        <dbReference type="EMBL" id="CUM95029.1"/>
    </source>
</evidence>
<reference evidence="3 5" key="1">
    <citation type="submission" date="2015-09" db="EMBL/GenBank/DDBJ databases">
        <authorList>
            <consortium name="Pathogen Informatics"/>
        </authorList>
    </citation>
    <scope>NUCLEOTIDE SEQUENCE [LARGE SCALE GENOMIC DNA]</scope>
    <source>
        <strain evidence="3 5">2789STDY5834959</strain>
    </source>
</reference>
<dbReference type="RefSeq" id="WP_055072820.1">
    <property type="nucleotide sequence ID" value="NZ_CP132968.1"/>
</dbReference>